<dbReference type="GO" id="GO:0022625">
    <property type="term" value="C:cytosolic large ribosomal subunit"/>
    <property type="evidence" value="ECO:0007669"/>
    <property type="project" value="TreeGrafter"/>
</dbReference>
<accession>A0A1H9R1P7</accession>
<dbReference type="SUPFAM" id="SSF52161">
    <property type="entry name" value="Ribosomal protein L13"/>
    <property type="match status" value="1"/>
</dbReference>
<dbReference type="PANTHER" id="PTHR11545:SF2">
    <property type="entry name" value="LARGE RIBOSOMAL SUBUNIT PROTEIN UL13M"/>
    <property type="match status" value="1"/>
</dbReference>
<comment type="subunit">
    <text evidence="5">Part of the 50S ribosomal subunit.</text>
</comment>
<dbReference type="Proteomes" id="UP000199135">
    <property type="component" value="Unassembled WGS sequence"/>
</dbReference>
<dbReference type="CDD" id="cd00392">
    <property type="entry name" value="Ribosomal_L13"/>
    <property type="match status" value="1"/>
</dbReference>
<reference evidence="10 11" key="1">
    <citation type="submission" date="2016-10" db="EMBL/GenBank/DDBJ databases">
        <authorList>
            <person name="Varghese N."/>
            <person name="Submissions S."/>
        </authorList>
    </citation>
    <scope>NUCLEOTIDE SEQUENCE [LARGE SCALE GENOMIC DNA]</scope>
    <source>
        <strain evidence="10">KHGC19</strain>
        <strain evidence="8 11">WCP15</strain>
    </source>
</reference>
<dbReference type="PANTHER" id="PTHR11545">
    <property type="entry name" value="RIBOSOMAL PROTEIN L13"/>
    <property type="match status" value="1"/>
</dbReference>
<evidence type="ECO:0000256" key="3">
    <source>
        <dbReference type="ARBA" id="ARBA00023274"/>
    </source>
</evidence>
<dbReference type="GO" id="GO:0003729">
    <property type="term" value="F:mRNA binding"/>
    <property type="evidence" value="ECO:0007669"/>
    <property type="project" value="UniProtKB-ARBA"/>
</dbReference>
<evidence type="ECO:0000256" key="1">
    <source>
        <dbReference type="ARBA" id="ARBA00006227"/>
    </source>
</evidence>
<dbReference type="InterPro" id="IPR005822">
    <property type="entry name" value="Ribosomal_uL13"/>
</dbReference>
<dbReference type="EMBL" id="FNWT01000008">
    <property type="protein sequence ID" value="SEH63123.1"/>
    <property type="molecule type" value="Genomic_DNA"/>
</dbReference>
<reference evidence="9" key="2">
    <citation type="submission" date="2016-10" db="EMBL/GenBank/DDBJ databases">
        <authorList>
            <person name="de Groot N.N."/>
        </authorList>
    </citation>
    <scope>NUCLEOTIDE SEQUENCE [LARGE SCALE GENOMIC DNA]</scope>
    <source>
        <strain evidence="9">KHGC19</strain>
    </source>
</reference>
<name>A0A1H9R1P7_9ACTN</name>
<evidence type="ECO:0000313" key="9">
    <source>
        <dbReference type="EMBL" id="SER66751.1"/>
    </source>
</evidence>
<dbReference type="PROSITE" id="PS00783">
    <property type="entry name" value="RIBOSOMAL_L13"/>
    <property type="match status" value="1"/>
</dbReference>
<dbReference type="InterPro" id="IPR036899">
    <property type="entry name" value="Ribosomal_uL13_sf"/>
</dbReference>
<dbReference type="AlphaFoldDB" id="A0A1H9R1P7"/>
<protein>
    <recommendedName>
        <fullName evidence="4 5">Large ribosomal subunit protein uL13</fullName>
    </recommendedName>
</protein>
<proteinExistence type="inferred from homology"/>
<organism evidence="9 10">
    <name type="scientific">Parafannyhessea umbonata</name>
    <dbReference type="NCBI Taxonomy" id="604330"/>
    <lineage>
        <taxon>Bacteria</taxon>
        <taxon>Bacillati</taxon>
        <taxon>Actinomycetota</taxon>
        <taxon>Coriobacteriia</taxon>
        <taxon>Coriobacteriales</taxon>
        <taxon>Atopobiaceae</taxon>
        <taxon>Parafannyhessea</taxon>
    </lineage>
</organism>
<evidence type="ECO:0000256" key="4">
    <source>
        <dbReference type="ARBA" id="ARBA00035201"/>
    </source>
</evidence>
<keyword evidence="3 5" id="KW-0687">Ribonucleoprotein</keyword>
<dbReference type="HAMAP" id="MF_01366">
    <property type="entry name" value="Ribosomal_uL13"/>
    <property type="match status" value="1"/>
</dbReference>
<comment type="similarity">
    <text evidence="1 5 6">Belongs to the universal ribosomal protein uL13 family.</text>
</comment>
<evidence type="ECO:0000313" key="8">
    <source>
        <dbReference type="EMBL" id="SEH63123.1"/>
    </source>
</evidence>
<dbReference type="GO" id="GO:0003735">
    <property type="term" value="F:structural constituent of ribosome"/>
    <property type="evidence" value="ECO:0007669"/>
    <property type="project" value="InterPro"/>
</dbReference>
<comment type="function">
    <text evidence="5 7">This protein is one of the early assembly proteins of the 50S ribosomal subunit, although it is not seen to bind rRNA by itself. It is important during the early stages of 50S assembly.</text>
</comment>
<evidence type="ECO:0000256" key="5">
    <source>
        <dbReference type="HAMAP-Rule" id="MF_01366"/>
    </source>
</evidence>
<dbReference type="GO" id="GO:0017148">
    <property type="term" value="P:negative regulation of translation"/>
    <property type="evidence" value="ECO:0007669"/>
    <property type="project" value="TreeGrafter"/>
</dbReference>
<evidence type="ECO:0000313" key="11">
    <source>
        <dbReference type="Proteomes" id="UP000199135"/>
    </source>
</evidence>
<dbReference type="InterPro" id="IPR023563">
    <property type="entry name" value="Ribosomal_uL13_CS"/>
</dbReference>
<dbReference type="Pfam" id="PF00572">
    <property type="entry name" value="Ribosomal_L13"/>
    <property type="match status" value="1"/>
</dbReference>
<sequence>MNKSTRFAKKGEVQRNWVLIDAEGATLGRLATKAAMILRGKNKPQYTPNTDTGDFVVIINADKVQLTGVKADHKEYWRYSGWLGGLKTESFKEAMAKHPERVIEHAVKGMLPHTTLGRQQATKLKVYAGPEHPHAAQNPVKIDLEA</sequence>
<dbReference type="NCBIfam" id="TIGR01066">
    <property type="entry name" value="rplM_bact"/>
    <property type="match status" value="1"/>
</dbReference>
<evidence type="ECO:0000256" key="6">
    <source>
        <dbReference type="RuleBase" id="RU003877"/>
    </source>
</evidence>
<keyword evidence="11" id="KW-1185">Reference proteome</keyword>
<dbReference type="InterPro" id="IPR005823">
    <property type="entry name" value="Ribosomal_uL13_bac-type"/>
</dbReference>
<evidence type="ECO:0000256" key="7">
    <source>
        <dbReference type="RuleBase" id="RU003878"/>
    </source>
</evidence>
<dbReference type="Proteomes" id="UP000199128">
    <property type="component" value="Unassembled WGS sequence"/>
</dbReference>
<evidence type="ECO:0000313" key="10">
    <source>
        <dbReference type="Proteomes" id="UP000199128"/>
    </source>
</evidence>
<dbReference type="FunFam" id="3.90.1180.10:FF:000001">
    <property type="entry name" value="50S ribosomal protein L13"/>
    <property type="match status" value="1"/>
</dbReference>
<keyword evidence="2 5" id="KW-0689">Ribosomal protein</keyword>
<dbReference type="GO" id="GO:0006412">
    <property type="term" value="P:translation"/>
    <property type="evidence" value="ECO:0007669"/>
    <property type="project" value="UniProtKB-UniRule"/>
</dbReference>
<dbReference type="RefSeq" id="WP_078687769.1">
    <property type="nucleotide sequence ID" value="NZ_FNWT01000008.1"/>
</dbReference>
<gene>
    <name evidence="5 7" type="primary">rplM</name>
    <name evidence="9" type="ORF">SAMN05216446_1653</name>
    <name evidence="8" type="ORF">SAMN05216447_10826</name>
</gene>
<dbReference type="Gene3D" id="3.90.1180.10">
    <property type="entry name" value="Ribosomal protein L13"/>
    <property type="match status" value="1"/>
</dbReference>
<dbReference type="PIRSF" id="PIRSF002181">
    <property type="entry name" value="Ribosomal_L13"/>
    <property type="match status" value="1"/>
</dbReference>
<dbReference type="EMBL" id="FOGP01000007">
    <property type="protein sequence ID" value="SER66751.1"/>
    <property type="molecule type" value="Genomic_DNA"/>
</dbReference>
<evidence type="ECO:0000256" key="2">
    <source>
        <dbReference type="ARBA" id="ARBA00022980"/>
    </source>
</evidence>